<name>A4CIN7_ROBBH</name>
<feature type="domain" description="PNPLA" evidence="5">
    <location>
        <begin position="38"/>
        <end position="228"/>
    </location>
</feature>
<sequence length="759" mass="85139">MKYLHTMRPLPIICLLLLGLVTGFAQENTLDGDLKVGLVLSGGGAKGLAHIGALRMIEEAGVRIDYIGGTSMGAIVGALYASGYSARKLDSLFTNTDFTNLIQDNLPRSAKSFYEKEDTERYALTLPFTGFKVSFPPAISGGQNIYNELVQALYHVKDVEDFSRLPIPFFCIATDVETGEEILLDSGYLPEAIMASGTFPSLFEPTEVDGRILIDGGVLNNYPVDEVRERGAQVVIGVDVQHGLRDREALLSATEILLQINNYRTVGNMEEKRARTDIYIKPDIQSYSVIDFGLRDTIIASGVKAAKKQFDELRRVAARQTRKPSRRPNLPVADSIVINRLLITGNNNYTRGYVKGKLRFDLAEPIPFEKLQQGISNLSATGNFKTIRYKLVSNGLGQDLILQLQENPTKTFIRIGAHYDDLYQSAALINLTRKSFLLDDDVGSLDVILGDNIRYNAEYYVDKGTYWSFGLNSRFNGFDQEINYDLIRSNFDVPDDENINNINLEVVDLTNQLYLQTVLREEFAFSLGLEHKLLKYSTETLNRVQEPGENPPAPRGGRVYFENSNYFSTYGKLTLDTYDDRYFPTRGLYFDGDFHFYILSSDFTGNFKEFSIAKARMGTAFPLAGNLSLNLETEGGFKLGTSNVSTFDFVLGGYGSSLINNFTPFLGYDFLSLPGNSYVKAYARADWEFTQKNHLLFAANYSNVADDLFRTGDWFTAPDYSGYGLGYAWESFFGPVQVLYSWSPEGKDNLFFVSIGYWF</sequence>
<keyword evidence="2 4" id="KW-0442">Lipid degradation</keyword>
<feature type="active site" description="Nucleophile" evidence="4">
    <location>
        <position position="71"/>
    </location>
</feature>
<dbReference type="SUPFAM" id="SSF52151">
    <property type="entry name" value="FabD/lysophospholipase-like"/>
    <property type="match status" value="1"/>
</dbReference>
<evidence type="ECO:0000256" key="4">
    <source>
        <dbReference type="PROSITE-ProRule" id="PRU01161"/>
    </source>
</evidence>
<protein>
    <submittedName>
        <fullName evidence="6">Putative patatin-like phospholipase</fullName>
    </submittedName>
</protein>
<evidence type="ECO:0000256" key="1">
    <source>
        <dbReference type="ARBA" id="ARBA00022801"/>
    </source>
</evidence>
<evidence type="ECO:0000256" key="2">
    <source>
        <dbReference type="ARBA" id="ARBA00022963"/>
    </source>
</evidence>
<keyword evidence="3 4" id="KW-0443">Lipid metabolism</keyword>
<dbReference type="eggNOG" id="COG4775">
    <property type="taxonomic scope" value="Bacteria"/>
</dbReference>
<dbReference type="KEGG" id="rbi:RB2501_07835"/>
<dbReference type="EMBL" id="CP001712">
    <property type="protein sequence ID" value="EAR16795.1"/>
    <property type="molecule type" value="Genomic_DNA"/>
</dbReference>
<dbReference type="Gene3D" id="3.10.20.310">
    <property type="entry name" value="membrane protein fhac"/>
    <property type="match status" value="1"/>
</dbReference>
<keyword evidence="7" id="KW-1185">Reference proteome</keyword>
<dbReference type="STRING" id="313596.RB2501_07835"/>
<dbReference type="RefSeq" id="WP_015753551.1">
    <property type="nucleotide sequence ID" value="NC_013222.1"/>
</dbReference>
<keyword evidence="1 4" id="KW-0378">Hydrolase</keyword>
<dbReference type="Gene3D" id="3.40.1090.10">
    <property type="entry name" value="Cytosolic phospholipase A2 catalytic domain"/>
    <property type="match status" value="2"/>
</dbReference>
<feature type="active site" description="Proton acceptor" evidence="4">
    <location>
        <position position="215"/>
    </location>
</feature>
<evidence type="ECO:0000313" key="7">
    <source>
        <dbReference type="Proteomes" id="UP000009049"/>
    </source>
</evidence>
<dbReference type="eggNOG" id="COG1752">
    <property type="taxonomic scope" value="Bacteria"/>
</dbReference>
<accession>A4CIN7</accession>
<dbReference type="Pfam" id="PF01734">
    <property type="entry name" value="Patatin"/>
    <property type="match status" value="1"/>
</dbReference>
<feature type="short sequence motif" description="DGA/G" evidence="4">
    <location>
        <begin position="215"/>
        <end position="217"/>
    </location>
</feature>
<dbReference type="Proteomes" id="UP000009049">
    <property type="component" value="Chromosome"/>
</dbReference>
<evidence type="ECO:0000259" key="5">
    <source>
        <dbReference type="PROSITE" id="PS51635"/>
    </source>
</evidence>
<proteinExistence type="predicted"/>
<dbReference type="InterPro" id="IPR043864">
    <property type="entry name" value="Omp85-like_dom"/>
</dbReference>
<feature type="short sequence motif" description="GXGXXG" evidence="4">
    <location>
        <begin position="42"/>
        <end position="47"/>
    </location>
</feature>
<dbReference type="PROSITE" id="PS51635">
    <property type="entry name" value="PNPLA"/>
    <property type="match status" value="1"/>
</dbReference>
<dbReference type="AlphaFoldDB" id="A4CIN7"/>
<dbReference type="GO" id="GO:0016042">
    <property type="term" value="P:lipid catabolic process"/>
    <property type="evidence" value="ECO:0007669"/>
    <property type="project" value="UniProtKB-UniRule"/>
</dbReference>
<dbReference type="GO" id="GO:0016787">
    <property type="term" value="F:hydrolase activity"/>
    <property type="evidence" value="ECO:0007669"/>
    <property type="project" value="UniProtKB-UniRule"/>
</dbReference>
<dbReference type="HOGENOM" id="CLU_014750_2_0_10"/>
<dbReference type="PANTHER" id="PTHR14226:SF76">
    <property type="entry name" value="NTE FAMILY PROTEIN RSSA"/>
    <property type="match status" value="1"/>
</dbReference>
<dbReference type="CDD" id="cd07205">
    <property type="entry name" value="Pat_PNPLA6_PNPLA7_NTE1_like"/>
    <property type="match status" value="1"/>
</dbReference>
<gene>
    <name evidence="6" type="ordered locus">RB2501_07835</name>
</gene>
<evidence type="ECO:0000313" key="6">
    <source>
        <dbReference type="EMBL" id="EAR16795.1"/>
    </source>
</evidence>
<feature type="short sequence motif" description="GXSXG" evidence="4">
    <location>
        <begin position="69"/>
        <end position="73"/>
    </location>
</feature>
<dbReference type="InterPro" id="IPR002641">
    <property type="entry name" value="PNPLA_dom"/>
</dbReference>
<dbReference type="Pfam" id="PF19143">
    <property type="entry name" value="Omp85_2"/>
    <property type="match status" value="1"/>
</dbReference>
<dbReference type="PANTHER" id="PTHR14226">
    <property type="entry name" value="NEUROPATHY TARGET ESTERASE/SWISS CHEESE D.MELANOGASTER"/>
    <property type="match status" value="1"/>
</dbReference>
<organism evidence="6 7">
    <name type="scientific">Robiginitalea biformata (strain ATCC BAA-864 / DSM 15991 / KCTC 12146 / HTCC2501)</name>
    <dbReference type="NCBI Taxonomy" id="313596"/>
    <lineage>
        <taxon>Bacteria</taxon>
        <taxon>Pseudomonadati</taxon>
        <taxon>Bacteroidota</taxon>
        <taxon>Flavobacteriia</taxon>
        <taxon>Flavobacteriales</taxon>
        <taxon>Flavobacteriaceae</taxon>
        <taxon>Robiginitalea</taxon>
    </lineage>
</organism>
<dbReference type="InterPro" id="IPR050301">
    <property type="entry name" value="NTE"/>
</dbReference>
<reference evidence="6 7" key="1">
    <citation type="journal article" date="2009" name="J. Bacteriol.">
        <title>Complete genome sequence of Robiginitalea biformata HTCC2501.</title>
        <authorList>
            <person name="Oh H.M."/>
            <person name="Giovannoni S.J."/>
            <person name="Lee K."/>
            <person name="Ferriera S."/>
            <person name="Johnson J."/>
            <person name="Cho J.C."/>
        </authorList>
    </citation>
    <scope>NUCLEOTIDE SEQUENCE [LARGE SCALE GENOMIC DNA]</scope>
    <source>
        <strain evidence="7">ATCC BAA-864 / HTCC2501 / KCTC 12146</strain>
    </source>
</reference>
<evidence type="ECO:0000256" key="3">
    <source>
        <dbReference type="ARBA" id="ARBA00023098"/>
    </source>
</evidence>
<dbReference type="InterPro" id="IPR016035">
    <property type="entry name" value="Acyl_Trfase/lysoPLipase"/>
</dbReference>